<evidence type="ECO:0000256" key="2">
    <source>
        <dbReference type="ARBA" id="ARBA00004906"/>
    </source>
</evidence>
<dbReference type="PROSITE" id="PS01082">
    <property type="entry name" value="RIBOSOMAL_L7AE"/>
    <property type="match status" value="1"/>
</dbReference>
<feature type="region of interest" description="Disordered" evidence="12">
    <location>
        <begin position="278"/>
        <end position="322"/>
    </location>
</feature>
<dbReference type="InterPro" id="IPR004037">
    <property type="entry name" value="Ribosomal_eL8-like_CS"/>
</dbReference>
<dbReference type="Gene3D" id="1.25.10.10">
    <property type="entry name" value="Leucine-rich Repeat Variant"/>
    <property type="match status" value="1"/>
</dbReference>
<comment type="catalytic activity">
    <reaction evidence="1">
        <text>S-ubiquitinyl-[E2 ubiquitin-conjugating enzyme]-L-cysteine + [acceptor protein]-L-lysine = [E2 ubiquitin-conjugating enzyme]-L-cysteine + N(6)-ubiquitinyl-[acceptor protein]-L-lysine.</text>
        <dbReference type="EC" id="2.3.2.26"/>
    </reaction>
</comment>
<dbReference type="FunFam" id="3.90.1750.10:FF:000003">
    <property type="entry name" value="E3 ubiquitin-protein ligase UPL1"/>
    <property type="match status" value="1"/>
</dbReference>
<feature type="region of interest" description="Disordered" evidence="12">
    <location>
        <begin position="194"/>
        <end position="257"/>
    </location>
</feature>
<dbReference type="PRINTS" id="PR00882">
    <property type="entry name" value="RIBOSOMALL7A"/>
</dbReference>
<feature type="compositionally biased region" description="Polar residues" evidence="12">
    <location>
        <begin position="2915"/>
        <end position="2936"/>
    </location>
</feature>
<keyword evidence="8" id="KW-0689">Ribosomal protein</keyword>
<dbReference type="Gene3D" id="3.30.2410.10">
    <property type="entry name" value="Hect, E3 ligase catalytic domain"/>
    <property type="match status" value="1"/>
</dbReference>
<feature type="compositionally biased region" description="Basic and acidic residues" evidence="12">
    <location>
        <begin position="2539"/>
        <end position="2553"/>
    </location>
</feature>
<dbReference type="Gene3D" id="3.90.1750.10">
    <property type="entry name" value="Hect, E3 ligase catalytic domains"/>
    <property type="match status" value="1"/>
</dbReference>
<dbReference type="InterPro" id="IPR001921">
    <property type="entry name" value="Ribosomal_eL8_euk"/>
</dbReference>
<feature type="region of interest" description="Disordered" evidence="12">
    <location>
        <begin position="3012"/>
        <end position="3044"/>
    </location>
</feature>
<keyword evidence="7 11" id="KW-0833">Ubl conjugation pathway</keyword>
<dbReference type="SUPFAM" id="SSF56204">
    <property type="entry name" value="Hect, E3 ligase catalytic domain"/>
    <property type="match status" value="1"/>
</dbReference>
<evidence type="ECO:0000256" key="4">
    <source>
        <dbReference type="ARBA" id="ARBA00012485"/>
    </source>
</evidence>
<dbReference type="GO" id="GO:0042254">
    <property type="term" value="P:ribosome biogenesis"/>
    <property type="evidence" value="ECO:0007669"/>
    <property type="project" value="InterPro"/>
</dbReference>
<dbReference type="InterPro" id="IPR050409">
    <property type="entry name" value="E3_ubiq-protein_ligase"/>
</dbReference>
<dbReference type="Gene3D" id="3.30.2160.10">
    <property type="entry name" value="Hect, E3 ligase catalytic domain"/>
    <property type="match status" value="1"/>
</dbReference>
<dbReference type="InterPro" id="IPR025527">
    <property type="entry name" value="HUWE1/Rev1_UBM"/>
</dbReference>
<feature type="region of interest" description="Disordered" evidence="12">
    <location>
        <begin position="2299"/>
        <end position="2347"/>
    </location>
</feature>
<feature type="region of interest" description="Disordered" evidence="12">
    <location>
        <begin position="2773"/>
        <end position="2799"/>
    </location>
</feature>
<keyword evidence="9" id="KW-0687">Ribonucleoprotein</keyword>
<dbReference type="GO" id="GO:0061630">
    <property type="term" value="F:ubiquitin protein ligase activity"/>
    <property type="evidence" value="ECO:0007669"/>
    <property type="project" value="UniProtKB-EC"/>
</dbReference>
<feature type="compositionally biased region" description="Acidic residues" evidence="12">
    <location>
        <begin position="2579"/>
        <end position="2611"/>
    </location>
</feature>
<keyword evidence="15" id="KW-1185">Reference proteome</keyword>
<feature type="region of interest" description="Disordered" evidence="12">
    <location>
        <begin position="2359"/>
        <end position="2525"/>
    </location>
</feature>
<dbReference type="RefSeq" id="XP_022510530.1">
    <property type="nucleotide sequence ID" value="XM_022657195.1"/>
</dbReference>
<feature type="region of interest" description="Disordered" evidence="12">
    <location>
        <begin position="3090"/>
        <end position="3111"/>
    </location>
</feature>
<evidence type="ECO:0000256" key="8">
    <source>
        <dbReference type="ARBA" id="ARBA00022980"/>
    </source>
</evidence>
<dbReference type="GO" id="GO:0005840">
    <property type="term" value="C:ribosome"/>
    <property type="evidence" value="ECO:0007669"/>
    <property type="project" value="UniProtKB-KW"/>
</dbReference>
<reference evidence="14 15" key="1">
    <citation type="submission" date="2016-03" db="EMBL/GenBank/DDBJ databases">
        <title>Draft genome sequence of the Fonsecaea monophora CBS 269.37.</title>
        <authorList>
            <person name="Bombassaro A."/>
            <person name="Vinicius W.A."/>
            <person name="De Hoog S."/>
            <person name="Sun J."/>
            <person name="Souza E.M."/>
            <person name="Raittz R.T."/>
            <person name="Costa F."/>
            <person name="Leao A.C."/>
            <person name="Tadra-Sfeir M.Z."/>
            <person name="Baura V."/>
            <person name="Balsanelli E."/>
            <person name="Pedrosa F.O."/>
            <person name="Moreno L.F."/>
            <person name="Steffens M.B."/>
            <person name="Xi L."/>
            <person name="Bocca A.L."/>
            <person name="Felipe M.S."/>
            <person name="Teixeira M."/>
            <person name="Telles Filho F.Q."/>
            <person name="Azevedo C.M."/>
            <person name="Gomes R."/>
            <person name="Vicente V.A."/>
        </authorList>
    </citation>
    <scope>NUCLEOTIDE SEQUENCE [LARGE SCALE GENOMIC DNA]</scope>
    <source>
        <strain evidence="14 15">CBS 269.37</strain>
    </source>
</reference>
<comment type="similarity">
    <text evidence="10">Belongs to the UPL family. TOM1/PTR1 subfamily.</text>
</comment>
<feature type="region of interest" description="Disordered" evidence="12">
    <location>
        <begin position="1923"/>
        <end position="1977"/>
    </location>
</feature>
<dbReference type="Pfam" id="PF01248">
    <property type="entry name" value="Ribosomal_L7Ae"/>
    <property type="match status" value="1"/>
</dbReference>
<dbReference type="GO" id="GO:0000209">
    <property type="term" value="P:protein polyubiquitination"/>
    <property type="evidence" value="ECO:0007669"/>
    <property type="project" value="TreeGrafter"/>
</dbReference>
<evidence type="ECO:0000256" key="7">
    <source>
        <dbReference type="ARBA" id="ARBA00022786"/>
    </source>
</evidence>
<feature type="region of interest" description="Disordered" evidence="12">
    <location>
        <begin position="3361"/>
        <end position="3408"/>
    </location>
</feature>
<dbReference type="InterPro" id="IPR011989">
    <property type="entry name" value="ARM-like"/>
</dbReference>
<dbReference type="GO" id="GO:1990904">
    <property type="term" value="C:ribonucleoprotein complex"/>
    <property type="evidence" value="ECO:0007669"/>
    <property type="project" value="UniProtKB-KW"/>
</dbReference>
<evidence type="ECO:0000256" key="9">
    <source>
        <dbReference type="ARBA" id="ARBA00023274"/>
    </source>
</evidence>
<dbReference type="PRINTS" id="PR00881">
    <property type="entry name" value="L7ARS6FAMILY"/>
</dbReference>
<dbReference type="PANTHER" id="PTHR11254">
    <property type="entry name" value="HECT DOMAIN UBIQUITIN-PROTEIN LIGASE"/>
    <property type="match status" value="1"/>
</dbReference>
<feature type="region of interest" description="Disordered" evidence="12">
    <location>
        <begin position="1468"/>
        <end position="1583"/>
    </location>
</feature>
<protein>
    <recommendedName>
        <fullName evidence="4">HECT-type E3 ubiquitin transferase</fullName>
        <ecNumber evidence="4">2.3.2.26</ecNumber>
    </recommendedName>
</protein>
<feature type="compositionally biased region" description="Polar residues" evidence="12">
    <location>
        <begin position="1923"/>
        <end position="1958"/>
    </location>
</feature>
<keyword evidence="5" id="KW-0808">Transferase</keyword>
<evidence type="ECO:0000256" key="11">
    <source>
        <dbReference type="PROSITE-ProRule" id="PRU00104"/>
    </source>
</evidence>
<evidence type="ECO:0000256" key="1">
    <source>
        <dbReference type="ARBA" id="ARBA00000885"/>
    </source>
</evidence>
<dbReference type="GO" id="GO:0005634">
    <property type="term" value="C:nucleus"/>
    <property type="evidence" value="ECO:0007669"/>
    <property type="project" value="TreeGrafter"/>
</dbReference>
<feature type="compositionally biased region" description="Polar residues" evidence="12">
    <location>
        <begin position="710"/>
        <end position="732"/>
    </location>
</feature>
<evidence type="ECO:0000313" key="15">
    <source>
        <dbReference type="Proteomes" id="UP000077002"/>
    </source>
</evidence>
<dbReference type="PROSITE" id="PS50237">
    <property type="entry name" value="HECT"/>
    <property type="match status" value="1"/>
</dbReference>
<evidence type="ECO:0000256" key="6">
    <source>
        <dbReference type="ARBA" id="ARBA00022737"/>
    </source>
</evidence>
<dbReference type="GO" id="GO:0005737">
    <property type="term" value="C:cytoplasm"/>
    <property type="evidence" value="ECO:0007669"/>
    <property type="project" value="TreeGrafter"/>
</dbReference>
<dbReference type="Pfam" id="PF06025">
    <property type="entry name" value="DUF913"/>
    <property type="match status" value="1"/>
</dbReference>
<feature type="compositionally biased region" description="Basic and acidic residues" evidence="12">
    <location>
        <begin position="3398"/>
        <end position="3408"/>
    </location>
</feature>
<feature type="region of interest" description="Disordered" evidence="12">
    <location>
        <begin position="4123"/>
        <end position="4144"/>
    </location>
</feature>
<feature type="region of interest" description="Disordered" evidence="12">
    <location>
        <begin position="2913"/>
        <end position="2938"/>
    </location>
</feature>
<dbReference type="SMART" id="SM00119">
    <property type="entry name" value="HECTc"/>
    <property type="match status" value="1"/>
</dbReference>
<dbReference type="InterPro" id="IPR029064">
    <property type="entry name" value="Ribosomal_eL30-like_sf"/>
</dbReference>
<dbReference type="EC" id="2.3.2.26" evidence="4"/>
<feature type="compositionally biased region" description="Basic and acidic residues" evidence="12">
    <location>
        <begin position="1962"/>
        <end position="1977"/>
    </location>
</feature>
<evidence type="ECO:0000313" key="14">
    <source>
        <dbReference type="EMBL" id="OAG38578.1"/>
    </source>
</evidence>
<dbReference type="CDD" id="cd00078">
    <property type="entry name" value="HECTc"/>
    <property type="match status" value="1"/>
</dbReference>
<feature type="compositionally biased region" description="Acidic residues" evidence="12">
    <location>
        <begin position="2337"/>
        <end position="2347"/>
    </location>
</feature>
<feature type="compositionally biased region" description="Basic and acidic residues" evidence="12">
    <location>
        <begin position="4123"/>
        <end position="4132"/>
    </location>
</feature>
<feature type="region of interest" description="Disordered" evidence="12">
    <location>
        <begin position="3309"/>
        <end position="3344"/>
    </location>
</feature>
<dbReference type="UniPathway" id="UPA00143"/>
<evidence type="ECO:0000256" key="5">
    <source>
        <dbReference type="ARBA" id="ARBA00022679"/>
    </source>
</evidence>
<proteinExistence type="inferred from homology"/>
<comment type="similarity">
    <text evidence="3">Belongs to the eukaryotic ribosomal protein eL8 family.</text>
</comment>
<feature type="compositionally biased region" description="Acidic residues" evidence="12">
    <location>
        <begin position="2367"/>
        <end position="2386"/>
    </location>
</feature>
<dbReference type="InterPro" id="IPR018492">
    <property type="entry name" value="Ribosomal_eL8/Nhp2"/>
</dbReference>
<feature type="compositionally biased region" description="Basic and acidic residues" evidence="12">
    <location>
        <begin position="3012"/>
        <end position="3028"/>
    </location>
</feature>
<dbReference type="FunFam" id="3.30.2160.10:FF:000001">
    <property type="entry name" value="E3 ubiquitin-protein ligase NEDD4-like"/>
    <property type="match status" value="1"/>
</dbReference>
<dbReference type="Pfam" id="PF00632">
    <property type="entry name" value="HECT"/>
    <property type="match status" value="1"/>
</dbReference>
<dbReference type="Gene3D" id="3.30.1330.30">
    <property type="match status" value="1"/>
</dbReference>
<dbReference type="GO" id="GO:0006511">
    <property type="term" value="P:ubiquitin-dependent protein catabolic process"/>
    <property type="evidence" value="ECO:0007669"/>
    <property type="project" value="TreeGrafter"/>
</dbReference>
<dbReference type="Proteomes" id="UP000077002">
    <property type="component" value="Unassembled WGS sequence"/>
</dbReference>
<feature type="region of interest" description="Disordered" evidence="12">
    <location>
        <begin position="1128"/>
        <end position="1148"/>
    </location>
</feature>
<feature type="region of interest" description="Disordered" evidence="12">
    <location>
        <begin position="2539"/>
        <end position="2613"/>
    </location>
</feature>
<feature type="compositionally biased region" description="Low complexity" evidence="12">
    <location>
        <begin position="3330"/>
        <end position="3341"/>
    </location>
</feature>
<dbReference type="GeneID" id="34602394"/>
<accession>A0A177F2V5</accession>
<feature type="compositionally biased region" description="Basic and acidic residues" evidence="12">
    <location>
        <begin position="238"/>
        <end position="257"/>
    </location>
</feature>
<feature type="compositionally biased region" description="Polar residues" evidence="12">
    <location>
        <begin position="1483"/>
        <end position="1506"/>
    </location>
</feature>
<keyword evidence="6" id="KW-0677">Repeat</keyword>
<feature type="compositionally biased region" description="Basic and acidic residues" evidence="12">
    <location>
        <begin position="3092"/>
        <end position="3111"/>
    </location>
</feature>
<feature type="compositionally biased region" description="Polar residues" evidence="12">
    <location>
        <begin position="3377"/>
        <end position="3388"/>
    </location>
</feature>
<dbReference type="InterPro" id="IPR010309">
    <property type="entry name" value="E3_Ub_ligase_DUF908"/>
</dbReference>
<feature type="domain" description="HECT" evidence="13">
    <location>
        <begin position="3701"/>
        <end position="4036"/>
    </location>
</feature>
<dbReference type="EMBL" id="LVKK01000054">
    <property type="protein sequence ID" value="OAG38578.1"/>
    <property type="molecule type" value="Genomic_DNA"/>
</dbReference>
<dbReference type="FunFam" id="3.30.1330.30:FF:000003">
    <property type="entry name" value="60S ribosomal protein L7a"/>
    <property type="match status" value="1"/>
</dbReference>
<feature type="compositionally biased region" description="Polar residues" evidence="12">
    <location>
        <begin position="2005"/>
        <end position="2028"/>
    </location>
</feature>
<comment type="pathway">
    <text evidence="2">Protein modification; protein ubiquitination.</text>
</comment>
<evidence type="ECO:0000256" key="10">
    <source>
        <dbReference type="ARBA" id="ARBA00034494"/>
    </source>
</evidence>
<sequence>MGKVTRKPQEKHKASLSPAVTDLVKQVSTVPLVDLPGVLAAWSPRWPYPRGDLNNWIEPLDRFDSILQSFNSRYGLDKGPQTIPFNSSLLLEGSPGVDEQGLKERGFGPEGDRELVESVLAFSKLLVEKCANRAVYNSTDRLNDLLHTTSLSLLHSTLQITFFLAQRYGGIRPSHGPKFYDFDFERIERLASPFGPLPANAKRGPPSPVKTKSKEKVQHNGSKPRRGSTAFNPNDFRALCKESPQHGDRGKSSSAGLDRDWSAWAHHVRVWWETSGSEPEAASVEASQSLETSPTPTRSRPLSTGPGTANTNGSSNDIGSSRIIHAPGEKEKSVKILEFSPSDLSATTIETILHNHLADDMPPKVRYELLHQLRVAYALITSSSSRKELLAVRLLSIASLANVFGEPDLTQKLFSEEKPQEFIQQVVGLLHDTKKSHPSVPIYLQTLAMETMSFLAHSKSFASEIHAALGAGSSQGLLSQLIQKGLSDIAQEHDHTDDVFGDDWRDAIFSLPRTLIEVTGHHGRSSEAVIASSFITSYLTGFSITTAKAMRVHLRMLDFIKTFFHHFKDGLATLLSNNAFEAICNLLSTLVTSAWDLLQAGQGIPAQHKTRATDYEIPYMHQQIIRSIIDMINDISGHQGQQADRVLRSLVDSQALLRAFRLIVDHLTAFGAHTWSEVIKAIWGFLHNEPTSYAVISEAGIIQSILNTVNPSPNPSETPANQKRSNSISSVPENRPQGIPPVVDAIVNVSQVFGAICLTSAGFDLFKSSGALEKFFEIFESPAHVKVLNDASMLAMLGSTFDELIRHHPNLRTSVLSAVMIMLGRVRHIGRSLSVNFGAGAKLWLGTEDELVPCGGREALSLEILPAVSSNADEPIPARKIDLPNGDKLILEDEMLPPSTVTGRPSDQDGNGLKASDYVRPAIAFLMAFFEHQAHCTSFLDHGGCDLVLDFITLPSLPVATQPFDRHGGMFQELAAAVHMMAETKPHIVLPALVDRARFALKAAPGTTGTGKGPAPQLSDVELNGTRLVRSMMAVFCLAQVLSEIFNIPIYNQRHMHNFLFGSVNLEDVLADIAQMMGAISAACCREDVALQRSIPESWISATRPEHFSTGDDEVDKLLSVRDITSRHTGLSTPETGENKAISGSDSATLSKDRQTPFFKNVQTLRFLLIETPAAITDFLCRLGRNIAGRRRPDTFSKQKTSLVANALASAYLAQLRPYFLNPKSPQNGGAEDTEPRFTYLVIALDNVRGSFYDDSSSSSGPIATHPARQGFVVEAFRKAGGIKTLTEIGTEFFDKLKSCKVEHAIFSANTGLKICLDILEVFTDSKCIMESAQSNNMKTIDPSRQYYFVPAQVLLNLRMEALPLARLIWASEYADQASKDVVQKLISILKHVFTGDHEMEAVQSDGGHPTLAPFVPKRPEFDPSKVNTLKEKGYSEDLVREALYRSNSQAPNTYTPAEEYCRALLANPRRRRLPAPERDSDTATAPSNISGAVTPPANSNSSSGWVSLGTIHTLLPNAHQAPDDNEMEDVTTSSQNTSASRPADNATTSVSSAMDISNLLNSDTEPEPVVPQPSEADLPRNYSVQSINEQRALIREDLAERCNNILDNHPNLTFELSDLIMSATKKLGEDQANEFWRTTLDLLTSSLLSMQDEDDINESRGKKIAAAAHLVALLIQDGEVFKETLNIFQDSFEGILSFLQLPAADGRADEGSFPWVAPILLIIEKMLSKDCEPAVVKWDNPTDLDSVTKAVLTPVAVFDMDDKLKLFEALVNLLPRVGKDKGMALAITRVLVPLTRTREVASRLAEKRNLQRLFLMVKQLTNGVGHRLQSCFMLILRHIVEDDATLKQIMRSEIKLLFHSRSTARQPDTNSYIRELYHLVLRSPSVFVETTNELVKLSSWQPHATGVAALVLKDTLVLKETSGSKATDQDEGAQSQPNEDSTVDGTQPAASVENAPNPNEEGSKGKVPELKPPTVEHPDGVIHFILSELLNYKDVEDKDPPAQVSGTPTVNGTSNLNQHTVTASSSEGPAIDGSQPKSEKAKFKPEEHPIFSYRCFLMYNLTELLHSYNRAKIEFINFSRKADPMAGTPSKPRSGILNYFLTGLIPSCYVDKEDSLQFKKKLLTSDWAIRVIVALCSKTGEAGMTVTAQRYSTQPQIEDVDDEPDLTFVRRFVLEHAIKAYKDAISSNEPLQMKYSRLLCLADMFNRLLTKPSVPEGSAGSQNTSYKVLSRMMFEKNLISVLTSSLTEIDLAYPGSKRVIKFILRPLQELTTLATQLSVTSPDLLNSVVGNMPEDVISSASSVSDVDEEREETPDLFRNSALGLLDPNRDPGSDSATDEEDEDEEMYDDAYEDEMEYDDGMVAGPNDDEAVSDEEEGEMGPDGEIEGLPGDVPMDIEFVVNDPHMDVDSDEDEDDEDDDESDEDDEDDDDDDDGEDFEIGEDDDAGEINADDENNSLNEGPEDEEGEWEDEDEDEDDDDDGDEAENAGGRHRIAGFDHDEFSFPGGMMPVAVVQGHDNGPPASAGVLSNLLRVLGDHDLDGSMGDRSEDRSPPLRITARRSRPSIDPGVVPPPGITFPEEEDDDDEDEDDEDEDDEDGDDMDENDGLEYGDFDHLLGGAREIIDHTHLTWDHPPLMRRHRPLAGSVWNSLTRRIEGRDDLNPPGRSGRISGHVRSGDDGTNPLLRRPQPESRQRTEHLGTSIFFPSAMQIPGIPPFHQPIQATLHAVDPRGIGGHGAVLDAIFSALQRGEIGEGQVRLRIPAPLTDFRDPWRSSGWDPRHHRHASREDSQRGNNFVPSPTMARWQEEVRLLYGTTYIEKIQRVQLWLMSVMVPFAQQEEKELKRKREQEQKAEREEMERLKVEAERRKKEAEEREEERLRVEAEIAAAVEADAQEEDVEHEVGDTVPMEDVQDTEVSNAQETPDNAASTSTTTEAQPRVFTTIRGRQIDITGLAIDIEYLEALPEELREEVIMQQYATRREEARQEGASTSGIDPDFLNALPEEIREEIRQQEAHAQRRREREEARRQAAANGGHAQAEDMDNDNFLATLDPAFRRVILAEQPPEVLRQLDPRHAAEGRAHARRLYQYVRNDGDGRDDRHGEDAGQRDGKRQIIQMVEKSGVATLLRLMFLPQQGSLRTNLWHVLRNICGNRQTRSEVVNLLLLILKEGSTDVSAVERSLANLSLRAKATVGQKTPQPLKRTLSLQPAGGISNEVTPLVVVQQCLSALRQLCQSNYHTRTIFIRESDASLASKKGKGKAKEVKAARYPINDLISLLDRKLIVESSSCLQSLAELLSAVTQPLPNLLKKDKEKVADEEKPTEPEGRTTEEAISASASTEAAQPARIDADVEIQDAPAPVATNEATEASASVAEQPETAETGTNDNAEISNDDLTTEGAKSKKAFEPPEVSEHNLQLVVSIFVAPECNSDTFHSTLETLSSLSCIPGTSAVFSKELIHHIKELSESICKDLEELIPQLKEAQSITDLHVLSSTKFSHGGSDQVKLLRVLQALDYLSAPKAENEEPEGNAVAKSILTSSYESLALRPLWSKLSECLTTVREKDNITTFATILLPLIESLMVVCKNTSLKDSVLARQIREQVPGSPAPEAMDDLQELFFNFTTEHRKILNDIIRQSPKLMQGNGSFSLLVKNPKVLDFDNKRAYFTKQIHSRLHQQRHIQPPLQLNVRRSQVFLDSYKALYYKSAEEMKYGKLNIRFNGEEGVDAGGVTREWFQVLARGMFNPDWALWQPVAADRTTFHPNPLSWINGEHLLYFKFIGRIIGKALHEGRVLDCHFSRAVYKRLLGKEPNLKDLESMDLDYYKSLVWILENDITDVITEDFSVVEEQFGEEKIVDLVPNGRNIPVTEENKREYVNAQVRYRLTTSVKEQLENFVKGFHDIIPAELIAIFDEQELELLISGLPEIDVDDWRAHTEYHNYNANSPQVTWFWRIVRGMSNEERAKLLQFVTGTSKVPLNGFKDLEGMQGNTLFSIHKDPSQSRLPTSHTCFNQLDLPAYDDYDTLKNNLMTAIDLGADYFGKAGASKKAAKNPLLERRPRNFGIGQDVQPKRNLSRMVKWPEYVRLQRQKKILNMRLKVPPAIAQFQHTLDRNTAAQTFKLLNKYRPETKAQKKERLHQEATAVQEGKKKEDVSKQKPYTVKYGLNHVVGLIEAKKASLVLIPNDVDPIELVVFLPALCRKMGIPYAIIKGKARLGTVVHKKTAAVLALAEVKSEDKSELSKLVNAINEGYTNKYEEHRRHWGGGIMGVKAVARMDKKRKAVESAIKI</sequence>
<dbReference type="InterPro" id="IPR010314">
    <property type="entry name" value="E3_Ub_ligase_DUF913"/>
</dbReference>
<feature type="compositionally biased region" description="Basic and acidic residues" evidence="12">
    <location>
        <begin position="3309"/>
        <end position="3329"/>
    </location>
</feature>
<dbReference type="OrthoDB" id="8068875at2759"/>
<feature type="compositionally biased region" description="Polar residues" evidence="12">
    <location>
        <begin position="285"/>
        <end position="319"/>
    </location>
</feature>
<dbReference type="SUPFAM" id="SSF55315">
    <property type="entry name" value="L30e-like"/>
    <property type="match status" value="1"/>
</dbReference>
<dbReference type="Pfam" id="PF14377">
    <property type="entry name" value="UBM"/>
    <property type="match status" value="3"/>
</dbReference>
<comment type="caution">
    <text evidence="14">The sequence shown here is derived from an EMBL/GenBank/DDBJ whole genome shotgun (WGS) entry which is preliminary data.</text>
</comment>
<organism evidence="14 15">
    <name type="scientific">Fonsecaea monophora</name>
    <dbReference type="NCBI Taxonomy" id="254056"/>
    <lineage>
        <taxon>Eukaryota</taxon>
        <taxon>Fungi</taxon>
        <taxon>Dikarya</taxon>
        <taxon>Ascomycota</taxon>
        <taxon>Pezizomycotina</taxon>
        <taxon>Eurotiomycetes</taxon>
        <taxon>Chaetothyriomycetidae</taxon>
        <taxon>Chaetothyriales</taxon>
        <taxon>Herpotrichiellaceae</taxon>
        <taxon>Fonsecaea</taxon>
    </lineage>
</organism>
<feature type="region of interest" description="Disordered" evidence="12">
    <location>
        <begin position="2844"/>
        <end position="2880"/>
    </location>
</feature>
<name>A0A177F2V5_9EURO</name>
<dbReference type="Pfam" id="PF06012">
    <property type="entry name" value="DUF908"/>
    <property type="match status" value="1"/>
</dbReference>
<dbReference type="FunFam" id="3.30.2410.10:FF:000001">
    <property type="entry name" value="E3 ubiquitin-protein ligase NEDD4-like"/>
    <property type="match status" value="1"/>
</dbReference>
<feature type="compositionally biased region" description="Acidic residues" evidence="12">
    <location>
        <begin position="2409"/>
        <end position="2486"/>
    </location>
</feature>
<evidence type="ECO:0000256" key="12">
    <source>
        <dbReference type="SAM" id="MobiDB-lite"/>
    </source>
</evidence>
<dbReference type="InterPro" id="IPR004038">
    <property type="entry name" value="Ribosomal_eL8/eL30/eS12/Gad45"/>
</dbReference>
<evidence type="ECO:0000256" key="3">
    <source>
        <dbReference type="ARBA" id="ARBA00007337"/>
    </source>
</evidence>
<dbReference type="InterPro" id="IPR000569">
    <property type="entry name" value="HECT_dom"/>
</dbReference>
<feature type="compositionally biased region" description="Acidic residues" evidence="12">
    <location>
        <begin position="2306"/>
        <end position="2315"/>
    </location>
</feature>
<feature type="active site" description="Glycyl thioester intermediate" evidence="11">
    <location>
        <position position="4003"/>
    </location>
</feature>
<evidence type="ECO:0000259" key="13">
    <source>
        <dbReference type="PROSITE" id="PS50237"/>
    </source>
</evidence>
<dbReference type="PANTHER" id="PTHR11254:SF67">
    <property type="entry name" value="E3 UBIQUITIN-PROTEIN LIGASE HUWE1"/>
    <property type="match status" value="1"/>
</dbReference>
<feature type="region of interest" description="Disordered" evidence="12">
    <location>
        <begin position="710"/>
        <end position="736"/>
    </location>
</feature>
<gene>
    <name evidence="14" type="ORF">AYO21_07238</name>
</gene>
<dbReference type="InterPro" id="IPR035983">
    <property type="entry name" value="Hect_E3_ubiquitin_ligase"/>
</dbReference>
<feature type="compositionally biased region" description="Polar residues" evidence="12">
    <location>
        <begin position="1531"/>
        <end position="1564"/>
    </location>
</feature>
<feature type="region of interest" description="Disordered" evidence="12">
    <location>
        <begin position="1997"/>
        <end position="2044"/>
    </location>
</feature>
<feature type="region of interest" description="Disordered" evidence="12">
    <location>
        <begin position="2656"/>
        <end position="2696"/>
    </location>
</feature>